<dbReference type="SUPFAM" id="SSF158235">
    <property type="entry name" value="SOCS box-like"/>
    <property type="match status" value="1"/>
</dbReference>
<dbReference type="InterPro" id="IPR001496">
    <property type="entry name" value="SOCS_box"/>
</dbReference>
<reference evidence="6" key="3">
    <citation type="submission" date="2025-08" db="UniProtKB">
        <authorList>
            <consortium name="Ensembl"/>
        </authorList>
    </citation>
    <scope>IDENTIFICATION</scope>
</reference>
<feature type="domain" description="SOCS box" evidence="5">
    <location>
        <begin position="512"/>
        <end position="573"/>
    </location>
</feature>
<dbReference type="InterPro" id="IPR036770">
    <property type="entry name" value="Ankyrin_rpt-contain_sf"/>
</dbReference>
<dbReference type="eggNOG" id="KOG0504">
    <property type="taxonomic scope" value="Eukaryota"/>
</dbReference>
<dbReference type="SMART" id="SM00969">
    <property type="entry name" value="SOCS_box"/>
    <property type="match status" value="1"/>
</dbReference>
<dbReference type="InParanoid" id="W5KHH4"/>
<dbReference type="GO" id="GO:0016567">
    <property type="term" value="P:protein ubiquitination"/>
    <property type="evidence" value="ECO:0007669"/>
    <property type="project" value="UniProtKB-UniPathway"/>
</dbReference>
<dbReference type="Pfam" id="PF07525">
    <property type="entry name" value="SOCS_box"/>
    <property type="match status" value="1"/>
</dbReference>
<dbReference type="SUPFAM" id="SSF48403">
    <property type="entry name" value="Ankyrin repeat"/>
    <property type="match status" value="1"/>
</dbReference>
<evidence type="ECO:0000313" key="7">
    <source>
        <dbReference type="Proteomes" id="UP000018467"/>
    </source>
</evidence>
<dbReference type="PRINTS" id="PR01415">
    <property type="entry name" value="ANKYRIN"/>
</dbReference>
<dbReference type="HOGENOM" id="CLU_000134_18_0_1"/>
<feature type="repeat" description="ANK" evidence="4">
    <location>
        <begin position="114"/>
        <end position="146"/>
    </location>
</feature>
<dbReference type="Pfam" id="PF00023">
    <property type="entry name" value="Ank"/>
    <property type="match status" value="3"/>
</dbReference>
<evidence type="ECO:0000256" key="2">
    <source>
        <dbReference type="ARBA" id="ARBA00022737"/>
    </source>
</evidence>
<reference evidence="7" key="1">
    <citation type="submission" date="2013-03" db="EMBL/GenBank/DDBJ databases">
        <authorList>
            <person name="Jeffery W."/>
            <person name="Warren W."/>
            <person name="Wilson R.K."/>
        </authorList>
    </citation>
    <scope>NUCLEOTIDE SEQUENCE</scope>
    <source>
        <strain evidence="7">female</strain>
    </source>
</reference>
<dbReference type="STRING" id="7994.ENSAMXP00000007036"/>
<feature type="repeat" description="ANK" evidence="4">
    <location>
        <begin position="246"/>
        <end position="278"/>
    </location>
</feature>
<feature type="repeat" description="ANK" evidence="4">
    <location>
        <begin position="383"/>
        <end position="415"/>
    </location>
</feature>
<dbReference type="GO" id="GO:0035556">
    <property type="term" value="P:intracellular signal transduction"/>
    <property type="evidence" value="ECO:0007669"/>
    <property type="project" value="InterPro"/>
</dbReference>
<feature type="repeat" description="ANK" evidence="4">
    <location>
        <begin position="180"/>
        <end position="212"/>
    </location>
</feature>
<dbReference type="Ensembl" id="ENSAMXT00000007036.2">
    <property type="protein sequence ID" value="ENSAMXP00000007036.2"/>
    <property type="gene ID" value="ENSAMXG00000006853.2"/>
</dbReference>
<dbReference type="PROSITE" id="PS50297">
    <property type="entry name" value="ANK_REP_REGION"/>
    <property type="match status" value="9"/>
</dbReference>
<feature type="repeat" description="ANK" evidence="4">
    <location>
        <begin position="279"/>
        <end position="300"/>
    </location>
</feature>
<dbReference type="FunFam" id="1.10.750.20:FF:000001">
    <property type="entry name" value="Ankyrin repeat and SOCS box containing 1"/>
    <property type="match status" value="1"/>
</dbReference>
<dbReference type="SMART" id="SM00248">
    <property type="entry name" value="ANK"/>
    <property type="match status" value="11"/>
</dbReference>
<dbReference type="PANTHER" id="PTHR24198">
    <property type="entry name" value="ANKYRIN REPEAT AND PROTEIN KINASE DOMAIN-CONTAINING PROTEIN"/>
    <property type="match status" value="1"/>
</dbReference>
<dbReference type="PANTHER" id="PTHR24198:SF190">
    <property type="entry name" value="DYNEIN HEAVY CHAIN 12, AXONEMAL-LIKE"/>
    <property type="match status" value="1"/>
</dbReference>
<dbReference type="Pfam" id="PF12796">
    <property type="entry name" value="Ank_2"/>
    <property type="match status" value="2"/>
</dbReference>
<organism evidence="6 7">
    <name type="scientific">Astyanax mexicanus</name>
    <name type="common">Blind cave fish</name>
    <name type="synonym">Astyanax fasciatus mexicanus</name>
    <dbReference type="NCBI Taxonomy" id="7994"/>
    <lineage>
        <taxon>Eukaryota</taxon>
        <taxon>Metazoa</taxon>
        <taxon>Chordata</taxon>
        <taxon>Craniata</taxon>
        <taxon>Vertebrata</taxon>
        <taxon>Euteleostomi</taxon>
        <taxon>Actinopterygii</taxon>
        <taxon>Neopterygii</taxon>
        <taxon>Teleostei</taxon>
        <taxon>Ostariophysi</taxon>
        <taxon>Characiformes</taxon>
        <taxon>Characoidei</taxon>
        <taxon>Acestrorhamphidae</taxon>
        <taxon>Acestrorhamphinae</taxon>
        <taxon>Astyanax</taxon>
    </lineage>
</organism>
<feature type="repeat" description="ANK" evidence="4">
    <location>
        <begin position="311"/>
        <end position="343"/>
    </location>
</feature>
<evidence type="ECO:0000313" key="6">
    <source>
        <dbReference type="Ensembl" id="ENSAMXP00000007036.2"/>
    </source>
</evidence>
<proteinExistence type="predicted"/>
<dbReference type="InterPro" id="IPR036036">
    <property type="entry name" value="SOCS_box-like_dom_sf"/>
</dbReference>
<dbReference type="InterPro" id="IPR002110">
    <property type="entry name" value="Ankyrin_rpt"/>
</dbReference>
<dbReference type="SMART" id="SM00253">
    <property type="entry name" value="SOCS"/>
    <property type="match status" value="1"/>
</dbReference>
<dbReference type="AlphaFoldDB" id="W5KHH4"/>
<dbReference type="PROSITE" id="PS50088">
    <property type="entry name" value="ANK_REPEAT"/>
    <property type="match status" value="9"/>
</dbReference>
<sequence>MKAESLLNCPTSEATRSYTYISSDGTRCVAWRRYDGTFYTTKEPEDLIDPVVGVIRSGSVDVLLEMIMAGRNVRDRSQQQGWNTLHEAAAHGQDKCLRVLLTVHPELIDSCDMKRRTPLFVAVESDQVACVECLLNWGADPNISNKDRETALCKACDVENAEMVKLLLNVGADVNKSCSQGWTPLHEAVCRNNVEICEILLKAGAKICTPNTYGLTPVFVAAQTGNVEALGLLLQYGANIDSQAGDGATALFEACKNGHERAVRLLLLKNADANKQTKAGLLPLHIAAQHGHYEIVSMLIPVTCRTKIHCSGISPLHLAAEHDEDYVLELLIQAGFDVNALLTPGRSCMYQDRRTTALYFSVSNGNIEAAAMLLKAGANPNLDYFRPILVALRQGSVQMVQLLLDYGADVNTVFPNSPTTFPSTVSICMNCLPMLKLLMDNGCDALSCLQCRYGSKSHPPLKNCTKDNFDVNKEEPCIQFCEMISRPTVCHWAGPIIDLLLDYVGNVKLCSRLTEQLDSNKEWLCIKERTRAPHSMKQLCRLSIHHSVGAQRTSRISKLPLPKRLIQYLHHQE</sequence>
<evidence type="ECO:0000256" key="3">
    <source>
        <dbReference type="ARBA" id="ARBA00023043"/>
    </source>
</evidence>
<accession>W5KHH4</accession>
<dbReference type="CDD" id="cd03716">
    <property type="entry name" value="SOCS_ASB_like"/>
    <property type="match status" value="1"/>
</dbReference>
<reference evidence="6" key="4">
    <citation type="submission" date="2025-09" db="UniProtKB">
        <authorList>
            <consortium name="Ensembl"/>
        </authorList>
    </citation>
    <scope>IDENTIFICATION</scope>
</reference>
<keyword evidence="2" id="KW-0677">Repeat</keyword>
<feature type="repeat" description="ANK" evidence="4">
    <location>
        <begin position="353"/>
        <end position="385"/>
    </location>
</feature>
<reference evidence="7" key="2">
    <citation type="journal article" date="2014" name="Nat. Commun.">
        <title>The cavefish genome reveals candidate genes for eye loss.</title>
        <authorList>
            <person name="McGaugh S.E."/>
            <person name="Gross J.B."/>
            <person name="Aken B."/>
            <person name="Blin M."/>
            <person name="Borowsky R."/>
            <person name="Chalopin D."/>
            <person name="Hinaux H."/>
            <person name="Jeffery W.R."/>
            <person name="Keene A."/>
            <person name="Ma L."/>
            <person name="Minx P."/>
            <person name="Murphy D."/>
            <person name="O'Quin K.E."/>
            <person name="Retaux S."/>
            <person name="Rohner N."/>
            <person name="Searle S.M."/>
            <person name="Stahl B.A."/>
            <person name="Tabin C."/>
            <person name="Volff J.N."/>
            <person name="Yoshizawa M."/>
            <person name="Warren W.C."/>
        </authorList>
    </citation>
    <scope>NUCLEOTIDE SEQUENCE [LARGE SCALE GENOMIC DNA]</scope>
    <source>
        <strain evidence="7">female</strain>
    </source>
</reference>
<dbReference type="GO" id="GO:0005737">
    <property type="term" value="C:cytoplasm"/>
    <property type="evidence" value="ECO:0007669"/>
    <property type="project" value="TreeGrafter"/>
</dbReference>
<dbReference type="GeneTree" id="ENSGT00940000155490"/>
<evidence type="ECO:0000256" key="1">
    <source>
        <dbReference type="ARBA" id="ARBA00004906"/>
    </source>
</evidence>
<name>W5KHH4_ASTMX</name>
<protein>
    <submittedName>
        <fullName evidence="6">Ankyrin repeat and SOCS box protein 2-like</fullName>
    </submittedName>
</protein>
<dbReference type="PROSITE" id="PS50225">
    <property type="entry name" value="SOCS"/>
    <property type="match status" value="1"/>
</dbReference>
<evidence type="ECO:0000256" key="4">
    <source>
        <dbReference type="PROSITE-ProRule" id="PRU00023"/>
    </source>
</evidence>
<dbReference type="Gene3D" id="1.10.750.20">
    <property type="entry name" value="SOCS box"/>
    <property type="match status" value="1"/>
</dbReference>
<keyword evidence="3 4" id="KW-0040">ANK repeat</keyword>
<comment type="pathway">
    <text evidence="1">Protein modification; protein ubiquitination.</text>
</comment>
<dbReference type="Bgee" id="ENSAMXG00000006853">
    <property type="expression patterns" value="Expressed in muscle tissue and 3 other cell types or tissues"/>
</dbReference>
<dbReference type="Gene3D" id="1.25.40.20">
    <property type="entry name" value="Ankyrin repeat-containing domain"/>
    <property type="match status" value="2"/>
</dbReference>
<feature type="repeat" description="ANK" evidence="4">
    <location>
        <begin position="147"/>
        <end position="179"/>
    </location>
</feature>
<dbReference type="UniPathway" id="UPA00143"/>
<evidence type="ECO:0000259" key="5">
    <source>
        <dbReference type="PROSITE" id="PS50225"/>
    </source>
</evidence>
<keyword evidence="7" id="KW-1185">Reference proteome</keyword>
<dbReference type="Proteomes" id="UP000018467">
    <property type="component" value="Unassembled WGS sequence"/>
</dbReference>
<feature type="repeat" description="ANK" evidence="4">
    <location>
        <begin position="213"/>
        <end position="245"/>
    </location>
</feature>